<evidence type="ECO:0000256" key="2">
    <source>
        <dbReference type="ARBA" id="ARBA00022723"/>
    </source>
</evidence>
<sequence>MSSAAQDTAAANLATQNASSSGSTSSTSNGATPAPSTAPTTTSSASSSAQAEDNLVCRWGTDCGERFTGAEALYDHLCEKHVGRKSTNNLNLTCQWNS</sequence>
<evidence type="ECO:0000259" key="9">
    <source>
        <dbReference type="PROSITE" id="PS50157"/>
    </source>
</evidence>
<evidence type="ECO:0000256" key="8">
    <source>
        <dbReference type="SAM" id="MobiDB-lite"/>
    </source>
</evidence>
<dbReference type="GO" id="GO:0005634">
    <property type="term" value="C:nucleus"/>
    <property type="evidence" value="ECO:0007669"/>
    <property type="project" value="UniProtKB-SubCell"/>
</dbReference>
<comment type="subcellular location">
    <subcellularLocation>
        <location evidence="1">Nucleus</location>
    </subcellularLocation>
</comment>
<evidence type="ECO:0000256" key="7">
    <source>
        <dbReference type="PROSITE-ProRule" id="PRU00042"/>
    </source>
</evidence>
<evidence type="ECO:0000256" key="6">
    <source>
        <dbReference type="ARBA" id="ARBA00023242"/>
    </source>
</evidence>
<dbReference type="PROSITE" id="PS50157">
    <property type="entry name" value="ZINC_FINGER_C2H2_2"/>
    <property type="match status" value="1"/>
</dbReference>
<comment type="caution">
    <text evidence="10">The sequence shown here is derived from an EMBL/GenBank/DDBJ whole genome shotgun (WGS) entry which is preliminary data.</text>
</comment>
<protein>
    <recommendedName>
        <fullName evidence="9">C2H2-type domain-containing protein</fullName>
    </recommendedName>
</protein>
<dbReference type="AlphaFoldDB" id="A0AA39TJB2"/>
<keyword evidence="5" id="KW-0862">Zinc</keyword>
<dbReference type="InterPro" id="IPR013087">
    <property type="entry name" value="Znf_C2H2_type"/>
</dbReference>
<evidence type="ECO:0000256" key="1">
    <source>
        <dbReference type="ARBA" id="ARBA00004123"/>
    </source>
</evidence>
<keyword evidence="6" id="KW-0539">Nucleus</keyword>
<evidence type="ECO:0000256" key="4">
    <source>
        <dbReference type="ARBA" id="ARBA00022771"/>
    </source>
</evidence>
<accession>A0AA39TJB2</accession>
<reference evidence="10" key="1">
    <citation type="submission" date="2023-06" db="EMBL/GenBank/DDBJ databases">
        <title>Genome-scale phylogeny and comparative genomics of the fungal order Sordariales.</title>
        <authorList>
            <consortium name="Lawrence Berkeley National Laboratory"/>
            <person name="Hensen N."/>
            <person name="Bonometti L."/>
            <person name="Westerberg I."/>
            <person name="Brannstrom I.O."/>
            <person name="Guillou S."/>
            <person name="Cros-Aarteil S."/>
            <person name="Calhoun S."/>
            <person name="Haridas S."/>
            <person name="Kuo A."/>
            <person name="Mondo S."/>
            <person name="Pangilinan J."/>
            <person name="Riley R."/>
            <person name="Labutti K."/>
            <person name="Andreopoulos B."/>
            <person name="Lipzen A."/>
            <person name="Chen C."/>
            <person name="Yanf M."/>
            <person name="Daum C."/>
            <person name="Ng V."/>
            <person name="Clum A."/>
            <person name="Steindorff A."/>
            <person name="Ohm R."/>
            <person name="Martin F."/>
            <person name="Silar P."/>
            <person name="Natvig D."/>
            <person name="Lalanne C."/>
            <person name="Gautier V."/>
            <person name="Ament-Velasquez S.L."/>
            <person name="Kruys A."/>
            <person name="Hutchinson M.I."/>
            <person name="Powell A.J."/>
            <person name="Barry K."/>
            <person name="Miller A.N."/>
            <person name="Grigoriev I.V."/>
            <person name="Debuchy R."/>
            <person name="Gladieux P."/>
            <person name="Thoren M.H."/>
            <person name="Johannesson H."/>
        </authorList>
    </citation>
    <scope>NUCLEOTIDE SEQUENCE</scope>
    <source>
        <strain evidence="10">CBS 606.72</strain>
    </source>
</reference>
<dbReference type="PANTHER" id="PTHR47257">
    <property type="entry name" value="PH-RESPONSE TRANSCRIPTION FACTOR PACC/RIM101"/>
    <property type="match status" value="1"/>
</dbReference>
<dbReference type="Gene3D" id="3.30.160.60">
    <property type="entry name" value="Classic Zinc Finger"/>
    <property type="match status" value="1"/>
</dbReference>
<dbReference type="EMBL" id="JAULSU010000011">
    <property type="protein sequence ID" value="KAK0609214.1"/>
    <property type="molecule type" value="Genomic_DNA"/>
</dbReference>
<keyword evidence="11" id="KW-1185">Reference proteome</keyword>
<keyword evidence="2" id="KW-0479">Metal-binding</keyword>
<keyword evidence="4 7" id="KW-0863">Zinc-finger</keyword>
<evidence type="ECO:0000313" key="10">
    <source>
        <dbReference type="EMBL" id="KAK0609214.1"/>
    </source>
</evidence>
<feature type="domain" description="C2H2-type" evidence="9">
    <location>
        <begin position="55"/>
        <end position="86"/>
    </location>
</feature>
<name>A0AA39TJB2_9PEZI</name>
<dbReference type="GO" id="GO:0008270">
    <property type="term" value="F:zinc ion binding"/>
    <property type="evidence" value="ECO:0007669"/>
    <property type="project" value="UniProtKB-KW"/>
</dbReference>
<proteinExistence type="predicted"/>
<gene>
    <name evidence="10" type="ORF">B0T14DRAFT_572214</name>
</gene>
<feature type="non-terminal residue" evidence="10">
    <location>
        <position position="98"/>
    </location>
</feature>
<evidence type="ECO:0000256" key="3">
    <source>
        <dbReference type="ARBA" id="ARBA00022737"/>
    </source>
</evidence>
<feature type="region of interest" description="Disordered" evidence="8">
    <location>
        <begin position="1"/>
        <end position="51"/>
    </location>
</feature>
<dbReference type="Proteomes" id="UP001175000">
    <property type="component" value="Unassembled WGS sequence"/>
</dbReference>
<dbReference type="PANTHER" id="PTHR47257:SF1">
    <property type="entry name" value="PH-RESPONSE TRANSCRIPTION FACTOR PACC_RIM101"/>
    <property type="match status" value="1"/>
</dbReference>
<evidence type="ECO:0000256" key="5">
    <source>
        <dbReference type="ARBA" id="ARBA00022833"/>
    </source>
</evidence>
<dbReference type="InterPro" id="IPR050806">
    <property type="entry name" value="pacC/RIM101"/>
</dbReference>
<evidence type="ECO:0000313" key="11">
    <source>
        <dbReference type="Proteomes" id="UP001175000"/>
    </source>
</evidence>
<organism evidence="10 11">
    <name type="scientific">Immersiella caudata</name>
    <dbReference type="NCBI Taxonomy" id="314043"/>
    <lineage>
        <taxon>Eukaryota</taxon>
        <taxon>Fungi</taxon>
        <taxon>Dikarya</taxon>
        <taxon>Ascomycota</taxon>
        <taxon>Pezizomycotina</taxon>
        <taxon>Sordariomycetes</taxon>
        <taxon>Sordariomycetidae</taxon>
        <taxon>Sordariales</taxon>
        <taxon>Lasiosphaeriaceae</taxon>
        <taxon>Immersiella</taxon>
    </lineage>
</organism>
<keyword evidence="3" id="KW-0677">Repeat</keyword>
<dbReference type="GO" id="GO:0045944">
    <property type="term" value="P:positive regulation of transcription by RNA polymerase II"/>
    <property type="evidence" value="ECO:0007669"/>
    <property type="project" value="TreeGrafter"/>
</dbReference>